<dbReference type="Proteomes" id="UP001153555">
    <property type="component" value="Unassembled WGS sequence"/>
</dbReference>
<evidence type="ECO:0000313" key="2">
    <source>
        <dbReference type="Proteomes" id="UP001153555"/>
    </source>
</evidence>
<dbReference type="AlphaFoldDB" id="A0A9N7NNG3"/>
<protein>
    <submittedName>
        <fullName evidence="1">Tetratricopeptide repeat (TPR)-like superfamily protein</fullName>
    </submittedName>
</protein>
<dbReference type="PANTHER" id="PTHR47459:SF1">
    <property type="entry name" value="KINESIN LIGHT CHAIN-RELATED"/>
    <property type="match status" value="1"/>
</dbReference>
<dbReference type="Gene3D" id="1.25.40.10">
    <property type="entry name" value="Tetratricopeptide repeat domain"/>
    <property type="match status" value="1"/>
</dbReference>
<dbReference type="OrthoDB" id="991534at2759"/>
<proteinExistence type="predicted"/>
<dbReference type="InterPro" id="IPR011990">
    <property type="entry name" value="TPR-like_helical_dom_sf"/>
</dbReference>
<evidence type="ECO:0000313" key="1">
    <source>
        <dbReference type="EMBL" id="CAA0833674.1"/>
    </source>
</evidence>
<dbReference type="PANTHER" id="PTHR47459">
    <property type="entry name" value="KINESIN LIGHT CHAIN-RELATED"/>
    <property type="match status" value="1"/>
</dbReference>
<reference evidence="1" key="1">
    <citation type="submission" date="2019-12" db="EMBL/GenBank/DDBJ databases">
        <authorList>
            <person name="Scholes J."/>
        </authorList>
    </citation>
    <scope>NUCLEOTIDE SEQUENCE</scope>
</reference>
<comment type="caution">
    <text evidence="1">The sequence shown here is derived from an EMBL/GenBank/DDBJ whole genome shotgun (WGS) entry which is preliminary data.</text>
</comment>
<dbReference type="SUPFAM" id="SSF48452">
    <property type="entry name" value="TPR-like"/>
    <property type="match status" value="1"/>
</dbReference>
<organism evidence="1 2">
    <name type="scientific">Striga hermonthica</name>
    <name type="common">Purple witchweed</name>
    <name type="synonym">Buchnera hermonthica</name>
    <dbReference type="NCBI Taxonomy" id="68872"/>
    <lineage>
        <taxon>Eukaryota</taxon>
        <taxon>Viridiplantae</taxon>
        <taxon>Streptophyta</taxon>
        <taxon>Embryophyta</taxon>
        <taxon>Tracheophyta</taxon>
        <taxon>Spermatophyta</taxon>
        <taxon>Magnoliopsida</taxon>
        <taxon>eudicotyledons</taxon>
        <taxon>Gunneridae</taxon>
        <taxon>Pentapetalae</taxon>
        <taxon>asterids</taxon>
        <taxon>lamiids</taxon>
        <taxon>Lamiales</taxon>
        <taxon>Orobanchaceae</taxon>
        <taxon>Buchnereae</taxon>
        <taxon>Striga</taxon>
    </lineage>
</organism>
<accession>A0A9N7NNG3</accession>
<dbReference type="EMBL" id="CACSLK010027840">
    <property type="protein sequence ID" value="CAA0833674.1"/>
    <property type="molecule type" value="Genomic_DNA"/>
</dbReference>
<keyword evidence="2" id="KW-1185">Reference proteome</keyword>
<sequence>MGTGQKPSTEKKRTRRISFGGCSFFWFLIPPQYEMSARNDLQVRHEKSFPQVSPSPHKTTQQTPQNPIFFRRLFHLLRPLSAAPPEIPSEQIILRNSTSTSDSMAYCPARLTISAPSQAQLPRTGLMQRKIMERTDLEEAFESAESIDEMLEAFKAMETTFEEKDLGLACLKICLKLDKDADDPEKALSFTQRALRIFDDCNDSNTDHGSSNMFYLSIATTLQLLGSSSFNLKRDEQILPILHAVQLELFNVKTAMGRREEAIVHLKKSLEIKESTLDEDSKELGKANQHMAEVFVAVLNFKEALPFCLKALDIHKEHLGHNSVEVAYDKRLLRIIYTGLEDHEKTLEQNQLSRKVLKK</sequence>
<name>A0A9N7NNG3_STRHE</name>
<gene>
    <name evidence="1" type="ORF">SHERM_28932</name>
</gene>